<feature type="domain" description="Anaphase-promoting complex subunit 5" evidence="8">
    <location>
        <begin position="37"/>
        <end position="90"/>
    </location>
</feature>
<dbReference type="OrthoDB" id="2139957at2759"/>
<dbReference type="EMBL" id="JADCNL010000001">
    <property type="protein sequence ID" value="KAG0497176.1"/>
    <property type="molecule type" value="Genomic_DNA"/>
</dbReference>
<sequence length="451" mass="49658">MVIILLLWKICTVTSITGNEGLFNRSSASPPDVYVGRYETALLCLGTMHSYFGHPKKALEALTEALRLSQLSNDDACLAYTLAAICNLLSDAGIANTSGMLGSQDSLENSMSLGAPLSTQQQLLVLLKRSLKRADSLKLINLMAFNRLALSKFDLKPNPIPGSVSQLSGSSYLLRATSWELYGSVKGLCKNDRFCCVLQQSMKDCVRYENAPLVRLNALVYAICFANSARLFILEEEPPCSLYVKSLLVAKTGLKREPEEGLDFLTLFYENLQQEAFAALKLAEKKFSPVSKSRIQLLKLQLLHERALHRGKLKSAKLACEKIGVLASSTSGVDMDIKVEESLRHARTLLAANQYSKAAAVAHSLYCMCYKFNMQVENATVLLLLAEIFKKSGNAVLAVQYVLAKAFYLIAMIHNHLGEMEAREEAAASFKIHVTALENPSVEDDPLLYGI</sequence>
<evidence type="ECO:0000256" key="3">
    <source>
        <dbReference type="ARBA" id="ARBA00022618"/>
    </source>
</evidence>
<protein>
    <recommendedName>
        <fullName evidence="2">Anaphase-promoting complex subunit 5</fullName>
    </recommendedName>
</protein>
<evidence type="ECO:0000259" key="8">
    <source>
        <dbReference type="Pfam" id="PF12862"/>
    </source>
</evidence>
<name>A0A835RZ19_VANPL</name>
<gene>
    <name evidence="9" type="ORF">HPP92_001867</name>
</gene>
<reference evidence="9 10" key="1">
    <citation type="journal article" date="2020" name="Nat. Food">
        <title>A phased Vanilla planifolia genome enables genetic improvement of flavour and production.</title>
        <authorList>
            <person name="Hasing T."/>
            <person name="Tang H."/>
            <person name="Brym M."/>
            <person name="Khazi F."/>
            <person name="Huang T."/>
            <person name="Chambers A.H."/>
        </authorList>
    </citation>
    <scope>NUCLEOTIDE SEQUENCE [LARGE SCALE GENOMIC DNA]</scope>
    <source>
        <tissue evidence="9">Leaf</tissue>
    </source>
</reference>
<accession>A0A835RZ19</accession>
<keyword evidence="3" id="KW-0132">Cell division</keyword>
<organism evidence="9 10">
    <name type="scientific">Vanilla planifolia</name>
    <name type="common">Vanilla</name>
    <dbReference type="NCBI Taxonomy" id="51239"/>
    <lineage>
        <taxon>Eukaryota</taxon>
        <taxon>Viridiplantae</taxon>
        <taxon>Streptophyta</taxon>
        <taxon>Embryophyta</taxon>
        <taxon>Tracheophyta</taxon>
        <taxon>Spermatophyta</taxon>
        <taxon>Magnoliopsida</taxon>
        <taxon>Liliopsida</taxon>
        <taxon>Asparagales</taxon>
        <taxon>Orchidaceae</taxon>
        <taxon>Vanilloideae</taxon>
        <taxon>Vanilleae</taxon>
        <taxon>Vanilla</taxon>
    </lineage>
</organism>
<dbReference type="InterPro" id="IPR037679">
    <property type="entry name" value="Apc5"/>
</dbReference>
<dbReference type="PANTHER" id="PTHR12830">
    <property type="entry name" value="ANAPHASE-PROMOTING COMPLEX SUBUNIT 5"/>
    <property type="match status" value="1"/>
</dbReference>
<evidence type="ECO:0000313" key="9">
    <source>
        <dbReference type="EMBL" id="KAG0497176.1"/>
    </source>
</evidence>
<feature type="signal peptide" evidence="7">
    <location>
        <begin position="1"/>
        <end position="18"/>
    </location>
</feature>
<keyword evidence="6" id="KW-0131">Cell cycle</keyword>
<evidence type="ECO:0000313" key="10">
    <source>
        <dbReference type="Proteomes" id="UP000636800"/>
    </source>
</evidence>
<keyword evidence="10" id="KW-1185">Reference proteome</keyword>
<keyword evidence="4" id="KW-0498">Mitosis</keyword>
<evidence type="ECO:0000256" key="7">
    <source>
        <dbReference type="SAM" id="SignalP"/>
    </source>
</evidence>
<keyword evidence="5" id="KW-0833">Ubl conjugation pathway</keyword>
<feature type="chain" id="PRO_5032758164" description="Anaphase-promoting complex subunit 5" evidence="7">
    <location>
        <begin position="19"/>
        <end position="451"/>
    </location>
</feature>
<evidence type="ECO:0000256" key="1">
    <source>
        <dbReference type="ARBA" id="ARBA00007450"/>
    </source>
</evidence>
<comment type="caution">
    <text evidence="9">The sequence shown here is derived from an EMBL/GenBank/DDBJ whole genome shotgun (WGS) entry which is preliminary data.</text>
</comment>
<evidence type="ECO:0000256" key="4">
    <source>
        <dbReference type="ARBA" id="ARBA00022776"/>
    </source>
</evidence>
<evidence type="ECO:0000256" key="2">
    <source>
        <dbReference type="ARBA" id="ARBA00016066"/>
    </source>
</evidence>
<dbReference type="GO" id="GO:0051301">
    <property type="term" value="P:cell division"/>
    <property type="evidence" value="ECO:0007669"/>
    <property type="project" value="UniProtKB-KW"/>
</dbReference>
<dbReference type="AlphaFoldDB" id="A0A835RZ19"/>
<dbReference type="GO" id="GO:0031145">
    <property type="term" value="P:anaphase-promoting complex-dependent catabolic process"/>
    <property type="evidence" value="ECO:0007669"/>
    <property type="project" value="TreeGrafter"/>
</dbReference>
<evidence type="ECO:0000256" key="6">
    <source>
        <dbReference type="ARBA" id="ARBA00023306"/>
    </source>
</evidence>
<dbReference type="GO" id="GO:0005680">
    <property type="term" value="C:anaphase-promoting complex"/>
    <property type="evidence" value="ECO:0007669"/>
    <property type="project" value="InterPro"/>
</dbReference>
<comment type="similarity">
    <text evidence="1">Belongs to the APC5 family.</text>
</comment>
<dbReference type="GO" id="GO:0070979">
    <property type="term" value="P:protein K11-linked ubiquitination"/>
    <property type="evidence" value="ECO:0007669"/>
    <property type="project" value="TreeGrafter"/>
</dbReference>
<proteinExistence type="inferred from homology"/>
<dbReference type="GO" id="GO:0045842">
    <property type="term" value="P:positive regulation of mitotic metaphase/anaphase transition"/>
    <property type="evidence" value="ECO:0007669"/>
    <property type="project" value="TreeGrafter"/>
</dbReference>
<dbReference type="PANTHER" id="PTHR12830:SF9">
    <property type="entry name" value="ANAPHASE-PROMOTING COMPLEX SUBUNIT 5"/>
    <property type="match status" value="1"/>
</dbReference>
<keyword evidence="7" id="KW-0732">Signal</keyword>
<evidence type="ECO:0000256" key="5">
    <source>
        <dbReference type="ARBA" id="ARBA00022786"/>
    </source>
</evidence>
<dbReference type="Proteomes" id="UP000636800">
    <property type="component" value="Chromosome 1"/>
</dbReference>
<dbReference type="Pfam" id="PF12862">
    <property type="entry name" value="ANAPC5"/>
    <property type="match status" value="1"/>
</dbReference>
<dbReference type="InterPro" id="IPR026000">
    <property type="entry name" value="Apc5_dom"/>
</dbReference>